<keyword evidence="8" id="KW-1185">Reference proteome</keyword>
<dbReference type="OrthoDB" id="48943at2759"/>
<reference evidence="7 8" key="1">
    <citation type="journal article" date="2021" name="Genome Biol.">
        <title>AFLAP: assembly-free linkage analysis pipeline using k-mers from genome sequencing data.</title>
        <authorList>
            <person name="Fletcher K."/>
            <person name="Zhang L."/>
            <person name="Gil J."/>
            <person name="Han R."/>
            <person name="Cavanaugh K."/>
            <person name="Michelmore R."/>
        </authorList>
    </citation>
    <scope>NUCLEOTIDE SEQUENCE [LARGE SCALE GENOMIC DNA]</scope>
    <source>
        <strain evidence="7 8">SF5</strain>
    </source>
</reference>
<dbReference type="AlphaFoldDB" id="A0A976FD66"/>
<evidence type="ECO:0000256" key="1">
    <source>
        <dbReference type="ARBA" id="ARBA00004141"/>
    </source>
</evidence>
<organism evidence="7 8">
    <name type="scientific">Bremia lactucae</name>
    <name type="common">Lettuce downy mildew</name>
    <dbReference type="NCBI Taxonomy" id="4779"/>
    <lineage>
        <taxon>Eukaryota</taxon>
        <taxon>Sar</taxon>
        <taxon>Stramenopiles</taxon>
        <taxon>Oomycota</taxon>
        <taxon>Peronosporomycetes</taxon>
        <taxon>Peronosporales</taxon>
        <taxon>Peronosporaceae</taxon>
        <taxon>Bremia</taxon>
    </lineage>
</organism>
<dbReference type="Gene3D" id="3.40.50.1000">
    <property type="entry name" value="HAD superfamily/HAD-like"/>
    <property type="match status" value="1"/>
</dbReference>
<dbReference type="InterPro" id="IPR023214">
    <property type="entry name" value="HAD_sf"/>
</dbReference>
<accession>A0A976FD66</accession>
<dbReference type="GO" id="GO:0046872">
    <property type="term" value="F:metal ion binding"/>
    <property type="evidence" value="ECO:0007669"/>
    <property type="project" value="UniProtKB-KW"/>
</dbReference>
<dbReference type="GO" id="GO:0016020">
    <property type="term" value="C:membrane"/>
    <property type="evidence" value="ECO:0007669"/>
    <property type="project" value="UniProtKB-SubCell"/>
</dbReference>
<gene>
    <name evidence="7" type="ORF">CCR75_006636</name>
</gene>
<protein>
    <submittedName>
        <fullName evidence="7">Uncharacterized protein</fullName>
    </submittedName>
</protein>
<dbReference type="GO" id="GO:0140358">
    <property type="term" value="F:P-type transmembrane transporter activity"/>
    <property type="evidence" value="ECO:0007669"/>
    <property type="project" value="InterPro"/>
</dbReference>
<dbReference type="InterPro" id="IPR036412">
    <property type="entry name" value="HAD-like_sf"/>
</dbReference>
<evidence type="ECO:0000256" key="4">
    <source>
        <dbReference type="ARBA" id="ARBA00022840"/>
    </source>
</evidence>
<keyword evidence="5" id="KW-0460">Magnesium</keyword>
<dbReference type="GeneID" id="94350375"/>
<sequence>MEEMTLATFLSDRDAAEHSLTLAGLLMFRNEIKEDSREAILTLKKGDIRPVMITGDNAMTGYYIARAGGLVDEGAQIILGDRDRRKDWRYRRLEICRDTADLFI</sequence>
<evidence type="ECO:0000313" key="8">
    <source>
        <dbReference type="Proteomes" id="UP000294530"/>
    </source>
</evidence>
<dbReference type="GO" id="GO:0005524">
    <property type="term" value="F:ATP binding"/>
    <property type="evidence" value="ECO:0007669"/>
    <property type="project" value="UniProtKB-KW"/>
</dbReference>
<dbReference type="PANTHER" id="PTHR45630:SF11">
    <property type="entry name" value="CATION-TRANSPORTING P-TYPE ATPASE N-TERMINAL DOMAIN-CONTAINING PROTEIN"/>
    <property type="match status" value="1"/>
</dbReference>
<evidence type="ECO:0000256" key="6">
    <source>
        <dbReference type="ARBA" id="ARBA00022967"/>
    </source>
</evidence>
<dbReference type="PANTHER" id="PTHR45630">
    <property type="entry name" value="CATION-TRANSPORTING ATPASE-RELATED"/>
    <property type="match status" value="1"/>
</dbReference>
<comment type="caution">
    <text evidence="7">The sequence shown here is derived from an EMBL/GenBank/DDBJ whole genome shotgun (WGS) entry which is preliminary data.</text>
</comment>
<keyword evidence="2" id="KW-0479">Metal-binding</keyword>
<evidence type="ECO:0000256" key="2">
    <source>
        <dbReference type="ARBA" id="ARBA00022723"/>
    </source>
</evidence>
<dbReference type="GO" id="GO:0019829">
    <property type="term" value="F:ATPase-coupled monoatomic cation transmembrane transporter activity"/>
    <property type="evidence" value="ECO:0007669"/>
    <property type="project" value="TreeGrafter"/>
</dbReference>
<dbReference type="RefSeq" id="XP_067814306.1">
    <property type="nucleotide sequence ID" value="XM_067964704.1"/>
</dbReference>
<evidence type="ECO:0000256" key="5">
    <source>
        <dbReference type="ARBA" id="ARBA00022842"/>
    </source>
</evidence>
<name>A0A976FD66_BRELC</name>
<keyword evidence="3" id="KW-0547">Nucleotide-binding</keyword>
<evidence type="ECO:0000313" key="7">
    <source>
        <dbReference type="EMBL" id="TDH64807.1"/>
    </source>
</evidence>
<dbReference type="EMBL" id="SHOA02000220">
    <property type="protein sequence ID" value="TDH64807.1"/>
    <property type="molecule type" value="Genomic_DNA"/>
</dbReference>
<dbReference type="Proteomes" id="UP000294530">
    <property type="component" value="Unassembled WGS sequence"/>
</dbReference>
<proteinExistence type="predicted"/>
<dbReference type="SUPFAM" id="SSF56784">
    <property type="entry name" value="HAD-like"/>
    <property type="match status" value="1"/>
</dbReference>
<dbReference type="InterPro" id="IPR006544">
    <property type="entry name" value="P-type_TPase_V"/>
</dbReference>
<keyword evidence="4" id="KW-0067">ATP-binding</keyword>
<dbReference type="KEGG" id="blac:94350375"/>
<keyword evidence="6" id="KW-1278">Translocase</keyword>
<comment type="subcellular location">
    <subcellularLocation>
        <location evidence="1">Membrane</location>
        <topology evidence="1">Multi-pass membrane protein</topology>
    </subcellularLocation>
</comment>
<evidence type="ECO:0000256" key="3">
    <source>
        <dbReference type="ARBA" id="ARBA00022741"/>
    </source>
</evidence>